<dbReference type="CDD" id="cd06262">
    <property type="entry name" value="metallo-hydrolase-like_MBL-fold"/>
    <property type="match status" value="1"/>
</dbReference>
<name>A0AAU9EA05_9BACT</name>
<dbReference type="AlphaFoldDB" id="A0AAU9EA05"/>
<evidence type="ECO:0000313" key="6">
    <source>
        <dbReference type="EMBL" id="BEQ13725.1"/>
    </source>
</evidence>
<accession>A0AAU9EA05</accession>
<dbReference type="GO" id="GO:0016787">
    <property type="term" value="F:hydrolase activity"/>
    <property type="evidence" value="ECO:0007669"/>
    <property type="project" value="UniProtKB-KW"/>
</dbReference>
<protein>
    <submittedName>
        <fullName evidence="6">MBL fold metallo-hydrolase</fullName>
    </submittedName>
</protein>
<keyword evidence="7" id="KW-1185">Reference proteome</keyword>
<dbReference type="GO" id="GO:0046872">
    <property type="term" value="F:metal ion binding"/>
    <property type="evidence" value="ECO:0007669"/>
    <property type="project" value="UniProtKB-KW"/>
</dbReference>
<dbReference type="Proteomes" id="UP001366166">
    <property type="component" value="Chromosome"/>
</dbReference>
<dbReference type="PANTHER" id="PTHR46233">
    <property type="entry name" value="HYDROXYACYLGLUTATHIONE HYDROLASE GLOC"/>
    <property type="match status" value="1"/>
</dbReference>
<evidence type="ECO:0000259" key="5">
    <source>
        <dbReference type="SMART" id="SM00849"/>
    </source>
</evidence>
<reference evidence="7" key="1">
    <citation type="journal article" date="2023" name="Arch. Microbiol.">
        <title>Desulfoferula mesophilus gen. nov. sp. nov., a mesophilic sulfate-reducing bacterium isolated from a brackish lake sediment.</title>
        <authorList>
            <person name="Watanabe T."/>
            <person name="Yabe T."/>
            <person name="Tsuji J.M."/>
            <person name="Fukui M."/>
        </authorList>
    </citation>
    <scope>NUCLEOTIDE SEQUENCE [LARGE SCALE GENOMIC DNA]</scope>
    <source>
        <strain evidence="7">12FAK</strain>
    </source>
</reference>
<keyword evidence="2" id="KW-0479">Metal-binding</keyword>
<dbReference type="EMBL" id="AP028679">
    <property type="protein sequence ID" value="BEQ13725.1"/>
    <property type="molecule type" value="Genomic_DNA"/>
</dbReference>
<dbReference type="KEGG" id="dmp:FAK_07910"/>
<dbReference type="RefSeq" id="WP_338605474.1">
    <property type="nucleotide sequence ID" value="NZ_AP028679.1"/>
</dbReference>
<evidence type="ECO:0000256" key="1">
    <source>
        <dbReference type="ARBA" id="ARBA00001947"/>
    </source>
</evidence>
<dbReference type="SMART" id="SM00849">
    <property type="entry name" value="Lactamase_B"/>
    <property type="match status" value="1"/>
</dbReference>
<evidence type="ECO:0000256" key="2">
    <source>
        <dbReference type="ARBA" id="ARBA00022723"/>
    </source>
</evidence>
<dbReference type="InterPro" id="IPR001279">
    <property type="entry name" value="Metallo-B-lactamas"/>
</dbReference>
<evidence type="ECO:0000256" key="4">
    <source>
        <dbReference type="ARBA" id="ARBA00022833"/>
    </source>
</evidence>
<keyword evidence="3" id="KW-0378">Hydrolase</keyword>
<gene>
    <name evidence="6" type="ORF">FAK_07910</name>
</gene>
<comment type="cofactor">
    <cofactor evidence="1">
        <name>Zn(2+)</name>
        <dbReference type="ChEBI" id="CHEBI:29105"/>
    </cofactor>
</comment>
<dbReference type="SUPFAM" id="SSF56281">
    <property type="entry name" value="Metallo-hydrolase/oxidoreductase"/>
    <property type="match status" value="1"/>
</dbReference>
<dbReference type="Pfam" id="PF00753">
    <property type="entry name" value="Lactamase_B"/>
    <property type="match status" value="1"/>
</dbReference>
<sequence>MKVIQLLVGQMQVFAYLVGCEKTGEAVVIDPAGNEEAIVAKAQEEGLKIVKIVNTHAHPDHTCGNAKLKKLTGAPIIIHEADAEAMTSPHSLDFARMLGCSELPPADQTVTDGDVITAGEEVKLAVLSTPGHSAGCICLYTPGHVFTGDTLFVGGVGRTDLPGGSWPRMLNSIKSRILTLPDDTIVWPGHHYGMAPKSTVKQERETNDFLR</sequence>
<evidence type="ECO:0000313" key="7">
    <source>
        <dbReference type="Proteomes" id="UP001366166"/>
    </source>
</evidence>
<feature type="domain" description="Metallo-beta-lactamase" evidence="5">
    <location>
        <begin position="12"/>
        <end position="190"/>
    </location>
</feature>
<keyword evidence="4" id="KW-0862">Zinc</keyword>
<dbReference type="PANTHER" id="PTHR46233:SF3">
    <property type="entry name" value="HYDROXYACYLGLUTATHIONE HYDROLASE GLOC"/>
    <property type="match status" value="1"/>
</dbReference>
<dbReference type="InterPro" id="IPR036866">
    <property type="entry name" value="RibonucZ/Hydroxyglut_hydro"/>
</dbReference>
<evidence type="ECO:0000256" key="3">
    <source>
        <dbReference type="ARBA" id="ARBA00022801"/>
    </source>
</evidence>
<proteinExistence type="predicted"/>
<organism evidence="6 7">
    <name type="scientific">Desulfoferula mesophila</name>
    <dbReference type="NCBI Taxonomy" id="3058419"/>
    <lineage>
        <taxon>Bacteria</taxon>
        <taxon>Pseudomonadati</taxon>
        <taxon>Thermodesulfobacteriota</taxon>
        <taxon>Desulfarculia</taxon>
        <taxon>Desulfarculales</taxon>
        <taxon>Desulfarculaceae</taxon>
        <taxon>Desulfoferula</taxon>
    </lineage>
</organism>
<dbReference type="Gene3D" id="3.60.15.10">
    <property type="entry name" value="Ribonuclease Z/Hydroxyacylglutathione hydrolase-like"/>
    <property type="match status" value="1"/>
</dbReference>
<dbReference type="InterPro" id="IPR051453">
    <property type="entry name" value="MBL_Glyoxalase_II"/>
</dbReference>